<protein>
    <submittedName>
        <fullName evidence="8">Acety-l/propionyl-CoA carboxylase subunit alpha</fullName>
    </submittedName>
</protein>
<evidence type="ECO:0000313" key="8">
    <source>
        <dbReference type="EMBL" id="QSB14544.1"/>
    </source>
</evidence>
<organism evidence="8 9">
    <name type="scientific">Natronosporangium hydrolyticum</name>
    <dbReference type="NCBI Taxonomy" id="2811111"/>
    <lineage>
        <taxon>Bacteria</taxon>
        <taxon>Bacillati</taxon>
        <taxon>Actinomycetota</taxon>
        <taxon>Actinomycetes</taxon>
        <taxon>Micromonosporales</taxon>
        <taxon>Micromonosporaceae</taxon>
        <taxon>Natronosporangium</taxon>
    </lineage>
</organism>
<dbReference type="PANTHER" id="PTHR18866">
    <property type="entry name" value="CARBOXYLASE:PYRUVATE/ACETYL-COA/PROPIONYL-COA CARBOXYLASE"/>
    <property type="match status" value="1"/>
</dbReference>
<dbReference type="PANTHER" id="PTHR18866:SF126">
    <property type="entry name" value="BIOTIN CARBOXYLASE"/>
    <property type="match status" value="1"/>
</dbReference>
<dbReference type="GO" id="GO:0016874">
    <property type="term" value="F:ligase activity"/>
    <property type="evidence" value="ECO:0007669"/>
    <property type="project" value="UniProtKB-KW"/>
</dbReference>
<dbReference type="PROSITE" id="PS50979">
    <property type="entry name" value="BC"/>
    <property type="match status" value="1"/>
</dbReference>
<dbReference type="Pfam" id="PF02785">
    <property type="entry name" value="Biotin_carb_C"/>
    <property type="match status" value="1"/>
</dbReference>
<dbReference type="InterPro" id="IPR011761">
    <property type="entry name" value="ATP-grasp"/>
</dbReference>
<evidence type="ECO:0000259" key="7">
    <source>
        <dbReference type="PROSITE" id="PS50979"/>
    </source>
</evidence>
<dbReference type="SUPFAM" id="SSF52440">
    <property type="entry name" value="PreATP-grasp domain"/>
    <property type="match status" value="1"/>
</dbReference>
<evidence type="ECO:0000256" key="3">
    <source>
        <dbReference type="ARBA" id="ARBA00022840"/>
    </source>
</evidence>
<dbReference type="Pfam" id="PF02786">
    <property type="entry name" value="CPSase_L_D2"/>
    <property type="match status" value="1"/>
</dbReference>
<dbReference type="InterPro" id="IPR005481">
    <property type="entry name" value="BC-like_N"/>
</dbReference>
<evidence type="ECO:0000256" key="1">
    <source>
        <dbReference type="ARBA" id="ARBA00022598"/>
    </source>
</evidence>
<evidence type="ECO:0000256" key="2">
    <source>
        <dbReference type="ARBA" id="ARBA00022741"/>
    </source>
</evidence>
<dbReference type="InterPro" id="IPR011054">
    <property type="entry name" value="Rudment_hybrid_motif"/>
</dbReference>
<dbReference type="PROSITE" id="PS50975">
    <property type="entry name" value="ATP_GRASP"/>
    <property type="match status" value="1"/>
</dbReference>
<evidence type="ECO:0000259" key="6">
    <source>
        <dbReference type="PROSITE" id="PS50975"/>
    </source>
</evidence>
<proteinExistence type="predicted"/>
<dbReference type="RefSeq" id="WP_239676683.1">
    <property type="nucleotide sequence ID" value="NZ_CP070499.1"/>
</dbReference>
<reference evidence="8" key="1">
    <citation type="submission" date="2021-02" db="EMBL/GenBank/DDBJ databases">
        <title>Natrosporangium hydrolyticum gen. nov., sp. nov, a haloalkaliphilic actinobacterium from a soda solonchak soil.</title>
        <authorList>
            <person name="Sorokin D.Y."/>
            <person name="Khijniak T.V."/>
            <person name="Zakharycheva A.P."/>
            <person name="Boueva O.V."/>
            <person name="Ariskina E.V."/>
            <person name="Hahnke R.L."/>
            <person name="Bunk B."/>
            <person name="Sproer C."/>
            <person name="Schumann P."/>
            <person name="Evtushenko L.I."/>
            <person name="Kublanov I.V."/>
        </authorList>
    </citation>
    <scope>NUCLEOTIDE SEQUENCE</scope>
    <source>
        <strain evidence="8">DSM 106523</strain>
    </source>
</reference>
<keyword evidence="3 5" id="KW-0067">ATP-binding</keyword>
<accession>A0A895Y9V1</accession>
<dbReference type="InterPro" id="IPR005479">
    <property type="entry name" value="CPAse_ATP-bd"/>
</dbReference>
<dbReference type="SUPFAM" id="SSF51246">
    <property type="entry name" value="Rudiment single hybrid motif"/>
    <property type="match status" value="1"/>
</dbReference>
<dbReference type="KEGG" id="nhy:JQS43_24215"/>
<keyword evidence="4" id="KW-0092">Biotin</keyword>
<keyword evidence="9" id="KW-1185">Reference proteome</keyword>
<dbReference type="InterPro" id="IPR005482">
    <property type="entry name" value="Biotin_COase_C"/>
</dbReference>
<sequence>MLVASRGEAARRVLASCRLVGLETVAVYSDADARAPHIADADWAVHLPGNALTATYRRGDRLLAAARRVDADAVHPGWGLLAADPDFAAAVTDDGRSWLGPPAKLLAALRDEPATTARLAEAGVRVVSRPAAAALTGRRLDVPVIVDHHGTAVALGEYDCTVRRGPELLLAECPSPAVSARLRERLCRAATEAVTALGGTGLITVEFLITPAGDCRVLALRPALPPGLPAIECATGLDLVRLQLLVGEESPLPFRTAPALRGHAITGQLRAQDPAYAWQPTNGRLHRFGFGPVVGAFRPLAGPGLRLDSGVATGEEVGTHYGPELASLTAWAPTRHEATRRLARALTGAHLHGPTTNRELLVRALRHPDFQAATLDTDFLPRHPELLAPLLSVVDSHRLAGLAAALAAAADRRGRARALATIGSGWRNVPSGAQTTVYASPMGTFEIGYRFDRTEELQHWWVRGVDPDEVDLAGLGQPTSRPADRPPVALVSATGERVVLDVAGVLTSYSVHRVGEVSYVDCPDGSVALTELPRYPASVAPAEGWA</sequence>
<keyword evidence="2 5" id="KW-0547">Nucleotide-binding</keyword>
<dbReference type="SMART" id="SM00878">
    <property type="entry name" value="Biotin_carb_C"/>
    <property type="match status" value="1"/>
</dbReference>
<dbReference type="Pfam" id="PF00289">
    <property type="entry name" value="Biotin_carb_N"/>
    <property type="match status" value="1"/>
</dbReference>
<dbReference type="InterPro" id="IPR011764">
    <property type="entry name" value="Biotin_carboxylation_dom"/>
</dbReference>
<dbReference type="GO" id="GO:0046872">
    <property type="term" value="F:metal ion binding"/>
    <property type="evidence" value="ECO:0007669"/>
    <property type="project" value="InterPro"/>
</dbReference>
<dbReference type="AlphaFoldDB" id="A0A895Y9V1"/>
<dbReference type="Gene3D" id="3.30.470.20">
    <property type="entry name" value="ATP-grasp fold, B domain"/>
    <property type="match status" value="1"/>
</dbReference>
<feature type="domain" description="Biotin carboxylation" evidence="7">
    <location>
        <begin position="1"/>
        <end position="385"/>
    </location>
</feature>
<gene>
    <name evidence="8" type="ORF">JQS43_24215</name>
</gene>
<evidence type="ECO:0000256" key="4">
    <source>
        <dbReference type="ARBA" id="ARBA00023267"/>
    </source>
</evidence>
<dbReference type="InterPro" id="IPR016185">
    <property type="entry name" value="PreATP-grasp_dom_sf"/>
</dbReference>
<dbReference type="GO" id="GO:0005524">
    <property type="term" value="F:ATP binding"/>
    <property type="evidence" value="ECO:0007669"/>
    <property type="project" value="UniProtKB-UniRule"/>
</dbReference>
<keyword evidence="1" id="KW-0436">Ligase</keyword>
<evidence type="ECO:0000313" key="9">
    <source>
        <dbReference type="Proteomes" id="UP000662857"/>
    </source>
</evidence>
<feature type="domain" description="ATP-grasp" evidence="6">
    <location>
        <begin position="178"/>
        <end position="248"/>
    </location>
</feature>
<evidence type="ECO:0000256" key="5">
    <source>
        <dbReference type="PROSITE-ProRule" id="PRU00409"/>
    </source>
</evidence>
<dbReference type="Proteomes" id="UP000662857">
    <property type="component" value="Chromosome"/>
</dbReference>
<name>A0A895Y9V1_9ACTN</name>
<dbReference type="InterPro" id="IPR050856">
    <property type="entry name" value="Biotin_carboxylase_complex"/>
</dbReference>
<dbReference type="EMBL" id="CP070499">
    <property type="protein sequence ID" value="QSB14544.1"/>
    <property type="molecule type" value="Genomic_DNA"/>
</dbReference>
<dbReference type="SUPFAM" id="SSF56059">
    <property type="entry name" value="Glutathione synthetase ATP-binding domain-like"/>
    <property type="match status" value="1"/>
</dbReference>